<sequence length="220" mass="25890">MTKLQEIQIDKLGDKLKVNYEYETVPIQMESYSRKMQCYSNVRAKIEKDGGAIHYGWSVHFTEGIIIEAERHAVWENEEEDLLCVTPHPSGQSELIFFSDNTPVDPQIQIDNVRMNITGNKIVNDWIYLSNSVGHIYFKYTDRINDDRVNMEKPVLNVINQIEKYRDLVMGLIKQNKGDRVNCYCPKGHHEKRKYLNCHSKFFKNEIPRLLTEIESYSKR</sequence>
<dbReference type="EMBL" id="JAVJIU010000004">
    <property type="protein sequence ID" value="MDR5591128.1"/>
    <property type="molecule type" value="Genomic_DNA"/>
</dbReference>
<organism evidence="1 2">
    <name type="scientific">Christiangramia sediminicola</name>
    <dbReference type="NCBI Taxonomy" id="3073267"/>
    <lineage>
        <taxon>Bacteria</taxon>
        <taxon>Pseudomonadati</taxon>
        <taxon>Bacteroidota</taxon>
        <taxon>Flavobacteriia</taxon>
        <taxon>Flavobacteriales</taxon>
        <taxon>Flavobacteriaceae</taxon>
        <taxon>Christiangramia</taxon>
    </lineage>
</organism>
<keyword evidence="2" id="KW-1185">Reference proteome</keyword>
<reference evidence="2" key="1">
    <citation type="submission" date="2023-07" db="EMBL/GenBank/DDBJ databases">
        <title>Christiangramia sp. SM2212., a novel bacterium of the family Flavobacteriaceae isolated from the sea sediment.</title>
        <authorList>
            <person name="Wang J."/>
            <person name="Zhang X."/>
        </authorList>
    </citation>
    <scope>NUCLEOTIDE SEQUENCE [LARGE SCALE GENOMIC DNA]</scope>
    <source>
        <strain evidence="2">SM2212</strain>
    </source>
</reference>
<dbReference type="RefSeq" id="WP_309561997.1">
    <property type="nucleotide sequence ID" value="NZ_JAVJIU010000004.1"/>
</dbReference>
<gene>
    <name evidence="1" type="ORF">RE431_10810</name>
</gene>
<protein>
    <recommendedName>
        <fullName evidence="3">SEC-C motif-containing protein</fullName>
    </recommendedName>
</protein>
<accession>A0ABU1ESJ0</accession>
<proteinExistence type="predicted"/>
<evidence type="ECO:0000313" key="2">
    <source>
        <dbReference type="Proteomes" id="UP001257234"/>
    </source>
</evidence>
<name>A0ABU1ESJ0_9FLAO</name>
<comment type="caution">
    <text evidence="1">The sequence shown here is derived from an EMBL/GenBank/DDBJ whole genome shotgun (WGS) entry which is preliminary data.</text>
</comment>
<evidence type="ECO:0000313" key="1">
    <source>
        <dbReference type="EMBL" id="MDR5591128.1"/>
    </source>
</evidence>
<evidence type="ECO:0008006" key="3">
    <source>
        <dbReference type="Google" id="ProtNLM"/>
    </source>
</evidence>
<dbReference type="Proteomes" id="UP001257234">
    <property type="component" value="Unassembled WGS sequence"/>
</dbReference>